<keyword evidence="7 11" id="KW-0067">ATP-binding</keyword>
<name>A0A1M5DDS3_9BACI</name>
<gene>
    <name evidence="14" type="ORF">SAMN05216225_100216</name>
</gene>
<feature type="domain" description="Mur ligase central" evidence="13">
    <location>
        <begin position="46"/>
        <end position="269"/>
    </location>
</feature>
<dbReference type="PIRSF" id="PIRSF001563">
    <property type="entry name" value="Folylpolyglu_synth"/>
    <property type="match status" value="1"/>
</dbReference>
<accession>A0A1M5DDS3</accession>
<comment type="catalytic activity">
    <reaction evidence="10">
        <text>(6S)-5,6,7,8-tetrahydrofolyl-(gamma-L-Glu)(n) + L-glutamate + ATP = (6S)-5,6,7,8-tetrahydrofolyl-(gamma-L-Glu)(n+1) + ADP + phosphate + H(+)</text>
        <dbReference type="Rhea" id="RHEA:10580"/>
        <dbReference type="Rhea" id="RHEA-COMP:14738"/>
        <dbReference type="Rhea" id="RHEA-COMP:14740"/>
        <dbReference type="ChEBI" id="CHEBI:15378"/>
        <dbReference type="ChEBI" id="CHEBI:29985"/>
        <dbReference type="ChEBI" id="CHEBI:30616"/>
        <dbReference type="ChEBI" id="CHEBI:43474"/>
        <dbReference type="ChEBI" id="CHEBI:141005"/>
        <dbReference type="ChEBI" id="CHEBI:456216"/>
        <dbReference type="EC" id="6.3.2.17"/>
    </reaction>
</comment>
<dbReference type="SUPFAM" id="SSF53623">
    <property type="entry name" value="MurD-like peptide ligases, catalytic domain"/>
    <property type="match status" value="1"/>
</dbReference>
<dbReference type="PANTHER" id="PTHR11136:SF0">
    <property type="entry name" value="DIHYDROFOLATE SYNTHETASE-RELATED"/>
    <property type="match status" value="1"/>
</dbReference>
<dbReference type="Pfam" id="PF08245">
    <property type="entry name" value="Mur_ligase_M"/>
    <property type="match status" value="1"/>
</dbReference>
<organism evidence="14 15">
    <name type="scientific">Ornithinibacillus halophilus</name>
    <dbReference type="NCBI Taxonomy" id="930117"/>
    <lineage>
        <taxon>Bacteria</taxon>
        <taxon>Bacillati</taxon>
        <taxon>Bacillota</taxon>
        <taxon>Bacilli</taxon>
        <taxon>Bacillales</taxon>
        <taxon>Bacillaceae</taxon>
        <taxon>Ornithinibacillus</taxon>
    </lineage>
</organism>
<evidence type="ECO:0000313" key="14">
    <source>
        <dbReference type="EMBL" id="SHF65137.1"/>
    </source>
</evidence>
<dbReference type="EMBL" id="FQVW01000002">
    <property type="protein sequence ID" value="SHF65137.1"/>
    <property type="molecule type" value="Genomic_DNA"/>
</dbReference>
<evidence type="ECO:0000256" key="8">
    <source>
        <dbReference type="ARBA" id="ARBA00022842"/>
    </source>
</evidence>
<dbReference type="GO" id="GO:0008841">
    <property type="term" value="F:dihydrofolate synthase activity"/>
    <property type="evidence" value="ECO:0007669"/>
    <property type="project" value="TreeGrafter"/>
</dbReference>
<dbReference type="EC" id="6.3.2.17" evidence="3"/>
<dbReference type="GO" id="GO:0046872">
    <property type="term" value="F:metal ion binding"/>
    <property type="evidence" value="ECO:0007669"/>
    <property type="project" value="UniProtKB-KW"/>
</dbReference>
<keyword evidence="6 11" id="KW-0547">Nucleotide-binding</keyword>
<protein>
    <recommendedName>
        <fullName evidence="3">tetrahydrofolate synthase</fullName>
        <ecNumber evidence="3">6.3.2.17</ecNumber>
    </recommendedName>
    <alternativeName>
        <fullName evidence="9">Tetrahydrofolylpolyglutamate synthase</fullName>
    </alternativeName>
</protein>
<evidence type="ECO:0000256" key="9">
    <source>
        <dbReference type="ARBA" id="ARBA00030592"/>
    </source>
</evidence>
<keyword evidence="5" id="KW-0479">Metal-binding</keyword>
<dbReference type="InterPro" id="IPR013221">
    <property type="entry name" value="Mur_ligase_cen"/>
</dbReference>
<evidence type="ECO:0000256" key="2">
    <source>
        <dbReference type="ARBA" id="ARBA00008276"/>
    </source>
</evidence>
<sequence length="425" mass="48218">MIENIKQVESFFNNRYKFGIKPGLERMMFLLKNVGNPQQKINGVHIAGTNGKGSTIQFLRHALMKNELRVGVFSSPSLNGVLGHIQTNDGEIAEEVFLNLFNQLLPHIEELDRQENHPTEFEIITVIAFMYFKDCVDIALIEAGMGGKEDTTNCFTPICSVITTVDRDHTAFLGDSITEIASHKAGIIKPKVPVVIGDLSKEALTVVHQEADKNQAPLFEFHKDFSVESIETTSDSQSFEWFHQDQKIDIKIMLNGVYQIKNASLAMMVLFALKDKGLSLTIEKCLEGFKETRIPGRYEEISTNPRVIIDGAHNIAGIQAFIDTVQENDEEKTKHLIFSGFKDKELMEMLKLCLPHFDSITVTTFDHPRAIKLEDLQIDGENKIKINSDWKQVVREIVNKNNNELHFFTGSLNFIGKIRKYFVKK</sequence>
<proteinExistence type="inferred from homology"/>
<dbReference type="FunFam" id="3.40.1190.10:FF:000011">
    <property type="entry name" value="Folylpolyglutamate synthase/dihydrofolate synthase"/>
    <property type="match status" value="1"/>
</dbReference>
<dbReference type="Proteomes" id="UP000183988">
    <property type="component" value="Unassembled WGS sequence"/>
</dbReference>
<evidence type="ECO:0000256" key="3">
    <source>
        <dbReference type="ARBA" id="ARBA00013025"/>
    </source>
</evidence>
<dbReference type="InterPro" id="IPR036615">
    <property type="entry name" value="Mur_ligase_C_dom_sf"/>
</dbReference>
<dbReference type="PANTHER" id="PTHR11136">
    <property type="entry name" value="FOLYLPOLYGLUTAMATE SYNTHASE-RELATED"/>
    <property type="match status" value="1"/>
</dbReference>
<feature type="domain" description="Mur ligase C-terminal" evidence="12">
    <location>
        <begin position="296"/>
        <end position="411"/>
    </location>
</feature>
<evidence type="ECO:0000313" key="15">
    <source>
        <dbReference type="Proteomes" id="UP000183988"/>
    </source>
</evidence>
<evidence type="ECO:0000256" key="6">
    <source>
        <dbReference type="ARBA" id="ARBA00022741"/>
    </source>
</evidence>
<dbReference type="OrthoDB" id="9809356at2"/>
<evidence type="ECO:0000256" key="4">
    <source>
        <dbReference type="ARBA" id="ARBA00022598"/>
    </source>
</evidence>
<dbReference type="NCBIfam" id="TIGR01499">
    <property type="entry name" value="folC"/>
    <property type="match status" value="1"/>
</dbReference>
<evidence type="ECO:0000256" key="7">
    <source>
        <dbReference type="ARBA" id="ARBA00022840"/>
    </source>
</evidence>
<evidence type="ECO:0000259" key="12">
    <source>
        <dbReference type="Pfam" id="PF02875"/>
    </source>
</evidence>
<dbReference type="AlphaFoldDB" id="A0A1M5DDS3"/>
<comment type="similarity">
    <text evidence="2 11">Belongs to the folylpolyglutamate synthase family.</text>
</comment>
<dbReference type="STRING" id="930117.SAMN05216225_100216"/>
<evidence type="ECO:0000256" key="1">
    <source>
        <dbReference type="ARBA" id="ARBA00001946"/>
    </source>
</evidence>
<dbReference type="SUPFAM" id="SSF53244">
    <property type="entry name" value="MurD-like peptide ligases, peptide-binding domain"/>
    <property type="match status" value="1"/>
</dbReference>
<dbReference type="Pfam" id="PF02875">
    <property type="entry name" value="Mur_ligase_C"/>
    <property type="match status" value="1"/>
</dbReference>
<keyword evidence="4 11" id="KW-0436">Ligase</keyword>
<dbReference type="InterPro" id="IPR004101">
    <property type="entry name" value="Mur_ligase_C"/>
</dbReference>
<evidence type="ECO:0000256" key="10">
    <source>
        <dbReference type="ARBA" id="ARBA00047493"/>
    </source>
</evidence>
<evidence type="ECO:0000259" key="13">
    <source>
        <dbReference type="Pfam" id="PF08245"/>
    </source>
</evidence>
<dbReference type="GO" id="GO:0005737">
    <property type="term" value="C:cytoplasm"/>
    <property type="evidence" value="ECO:0007669"/>
    <property type="project" value="TreeGrafter"/>
</dbReference>
<dbReference type="Gene3D" id="3.40.1190.10">
    <property type="entry name" value="Mur-like, catalytic domain"/>
    <property type="match status" value="1"/>
</dbReference>
<evidence type="ECO:0000256" key="11">
    <source>
        <dbReference type="PIRNR" id="PIRNR001563"/>
    </source>
</evidence>
<reference evidence="14 15" key="1">
    <citation type="submission" date="2016-11" db="EMBL/GenBank/DDBJ databases">
        <authorList>
            <person name="Jaros S."/>
            <person name="Januszkiewicz K."/>
            <person name="Wedrychowicz H."/>
        </authorList>
    </citation>
    <scope>NUCLEOTIDE SEQUENCE [LARGE SCALE GENOMIC DNA]</scope>
    <source>
        <strain evidence="14 15">IBRC-M 10683</strain>
    </source>
</reference>
<dbReference type="GO" id="GO:0005524">
    <property type="term" value="F:ATP binding"/>
    <property type="evidence" value="ECO:0007669"/>
    <property type="project" value="UniProtKB-KW"/>
</dbReference>
<comment type="cofactor">
    <cofactor evidence="1">
        <name>Mg(2+)</name>
        <dbReference type="ChEBI" id="CHEBI:18420"/>
    </cofactor>
</comment>
<dbReference type="InterPro" id="IPR001645">
    <property type="entry name" value="Folylpolyglutamate_synth"/>
</dbReference>
<dbReference type="InterPro" id="IPR036565">
    <property type="entry name" value="Mur-like_cat_sf"/>
</dbReference>
<dbReference type="Gene3D" id="3.90.190.20">
    <property type="entry name" value="Mur ligase, C-terminal domain"/>
    <property type="match status" value="1"/>
</dbReference>
<dbReference type="RefSeq" id="WP_072887715.1">
    <property type="nucleotide sequence ID" value="NZ_FQVW01000002.1"/>
</dbReference>
<dbReference type="GO" id="GO:0004326">
    <property type="term" value="F:tetrahydrofolylpolyglutamate synthase activity"/>
    <property type="evidence" value="ECO:0007669"/>
    <property type="project" value="UniProtKB-EC"/>
</dbReference>
<keyword evidence="15" id="KW-1185">Reference proteome</keyword>
<keyword evidence="8" id="KW-0460">Magnesium</keyword>
<evidence type="ECO:0000256" key="5">
    <source>
        <dbReference type="ARBA" id="ARBA00022723"/>
    </source>
</evidence>